<organism evidence="2 3">
    <name type="scientific">Azospirillum argentinense</name>
    <dbReference type="NCBI Taxonomy" id="2970906"/>
    <lineage>
        <taxon>Bacteria</taxon>
        <taxon>Pseudomonadati</taxon>
        <taxon>Pseudomonadota</taxon>
        <taxon>Alphaproteobacteria</taxon>
        <taxon>Rhodospirillales</taxon>
        <taxon>Azospirillaceae</taxon>
        <taxon>Azospirillum</taxon>
    </lineage>
</organism>
<feature type="transmembrane region" description="Helical" evidence="1">
    <location>
        <begin position="20"/>
        <end position="41"/>
    </location>
</feature>
<protein>
    <submittedName>
        <fullName evidence="2">Uncharacterized protein</fullName>
    </submittedName>
</protein>
<dbReference type="Proteomes" id="UP000236268">
    <property type="component" value="Unassembled WGS sequence"/>
</dbReference>
<accession>A0A2K1G6H7</accession>
<keyword evidence="2" id="KW-0614">Plasmid</keyword>
<geneLocation type="plasmid" evidence="2">
    <name>p1unnanmed</name>
</geneLocation>
<evidence type="ECO:0000313" key="2">
    <source>
        <dbReference type="EMBL" id="PNR00383.1"/>
    </source>
</evidence>
<evidence type="ECO:0000256" key="1">
    <source>
        <dbReference type="SAM" id="Phobius"/>
    </source>
</evidence>
<dbReference type="EMBL" id="POWG01000002">
    <property type="protein sequence ID" value="PNR00383.1"/>
    <property type="molecule type" value="Genomic_DNA"/>
</dbReference>
<gene>
    <name evidence="2" type="ORF">C1S70_03000</name>
</gene>
<name>A0A2K1G6H7_9PROT</name>
<sequence>MSQTWTTWEPAFILSESGAFYLVSWVRFFWNSVVVTLLLFLSLDNLPNSPQITTKYNRIYIICEIASNAFSIDRRSLPEYSLSCERA</sequence>
<evidence type="ECO:0000313" key="3">
    <source>
        <dbReference type="Proteomes" id="UP000236268"/>
    </source>
</evidence>
<comment type="caution">
    <text evidence="2">The sequence shown here is derived from an EMBL/GenBank/DDBJ whole genome shotgun (WGS) entry which is preliminary data.</text>
</comment>
<keyword evidence="1" id="KW-0472">Membrane</keyword>
<dbReference type="AlphaFoldDB" id="A0A2K1G6H7"/>
<keyword evidence="1" id="KW-0812">Transmembrane</keyword>
<reference evidence="2 3" key="1">
    <citation type="submission" date="2018-01" db="EMBL/GenBank/DDBJ databases">
        <title>Whole genome sequence of Azospirillum brasilense REC3 isolated from strawberry roots.</title>
        <authorList>
            <person name="Fontana C.A."/>
            <person name="Salazar S.M."/>
            <person name="Bassi D."/>
            <person name="Puglisi E."/>
            <person name="Lovaisa N.C."/>
            <person name="Toffoli L.M."/>
            <person name="Pedraza R."/>
            <person name="Cocconcelli P.S."/>
        </authorList>
    </citation>
    <scope>NUCLEOTIDE SEQUENCE [LARGE SCALE GENOMIC DNA]</scope>
    <source>
        <strain evidence="2 3">REC3</strain>
        <plasmid evidence="2">p1unnanmed</plasmid>
    </source>
</reference>
<proteinExistence type="predicted"/>
<keyword evidence="1" id="KW-1133">Transmembrane helix</keyword>